<dbReference type="AlphaFoldDB" id="T1CJ47"/>
<evidence type="ECO:0000313" key="3">
    <source>
        <dbReference type="EMBL" id="EQD67680.1"/>
    </source>
</evidence>
<reference evidence="3" key="2">
    <citation type="journal article" date="2014" name="ISME J.">
        <title>Microbial stratification in low pH oxic and suboxic macroscopic growths along an acid mine drainage.</title>
        <authorList>
            <person name="Mendez-Garcia C."/>
            <person name="Mesa V."/>
            <person name="Sprenger R.R."/>
            <person name="Richter M."/>
            <person name="Diez M.S."/>
            <person name="Solano J."/>
            <person name="Bargiela R."/>
            <person name="Golyshina O.V."/>
            <person name="Manteca A."/>
            <person name="Ramos J.L."/>
            <person name="Gallego J.R."/>
            <person name="Llorente I."/>
            <person name="Martins Dos Santos V.A."/>
            <person name="Jensen O.N."/>
            <person name="Pelaez A.I."/>
            <person name="Sanchez J."/>
            <person name="Ferrer M."/>
        </authorList>
    </citation>
    <scope>NUCLEOTIDE SEQUENCE</scope>
</reference>
<feature type="non-terminal residue" evidence="3">
    <location>
        <position position="1"/>
    </location>
</feature>
<dbReference type="EMBL" id="AUZX01005483">
    <property type="protein sequence ID" value="EQD67680.1"/>
    <property type="molecule type" value="Genomic_DNA"/>
</dbReference>
<feature type="region of interest" description="Disordered" evidence="1">
    <location>
        <begin position="57"/>
        <end position="78"/>
    </location>
</feature>
<name>T1CJ47_9ZZZZ</name>
<sequence>VVIDLSKALAKSGEPRLAATLLSRAWVELYRSGEFAKQAKAMEATMHSISRLDHSDVDRGGMDLKRPDGHEADSQPVDLRPLAPIDRHAEVISRFEALADGDEFVLVNDHDPKPLYYQLKAEYDKVFDWDYLRDGPEEWIVKITMSPDQESPGNQESPDK</sequence>
<dbReference type="Pfam" id="PF10006">
    <property type="entry name" value="DUF2249"/>
    <property type="match status" value="1"/>
</dbReference>
<feature type="domain" description="DUF2249" evidence="2">
    <location>
        <begin position="77"/>
        <end position="144"/>
    </location>
</feature>
<reference evidence="3" key="1">
    <citation type="submission" date="2013-08" db="EMBL/GenBank/DDBJ databases">
        <authorList>
            <person name="Mendez C."/>
            <person name="Richter M."/>
            <person name="Ferrer M."/>
            <person name="Sanchez J."/>
        </authorList>
    </citation>
    <scope>NUCLEOTIDE SEQUENCE</scope>
</reference>
<proteinExistence type="predicted"/>
<dbReference type="InterPro" id="IPR018720">
    <property type="entry name" value="DUF2249"/>
</dbReference>
<accession>T1CJ47</accession>
<gene>
    <name evidence="3" type="ORF">B1A_07628</name>
</gene>
<protein>
    <submittedName>
        <fullName evidence="3">Hemerythrin HHE cation binding domain protein</fullName>
    </submittedName>
</protein>
<evidence type="ECO:0000256" key="1">
    <source>
        <dbReference type="SAM" id="MobiDB-lite"/>
    </source>
</evidence>
<feature type="non-terminal residue" evidence="3">
    <location>
        <position position="160"/>
    </location>
</feature>
<feature type="compositionally biased region" description="Basic and acidic residues" evidence="1">
    <location>
        <begin position="57"/>
        <end position="73"/>
    </location>
</feature>
<organism evidence="3">
    <name type="scientific">mine drainage metagenome</name>
    <dbReference type="NCBI Taxonomy" id="410659"/>
    <lineage>
        <taxon>unclassified sequences</taxon>
        <taxon>metagenomes</taxon>
        <taxon>ecological metagenomes</taxon>
    </lineage>
</organism>
<comment type="caution">
    <text evidence="3">The sequence shown here is derived from an EMBL/GenBank/DDBJ whole genome shotgun (WGS) entry which is preliminary data.</text>
</comment>
<evidence type="ECO:0000259" key="2">
    <source>
        <dbReference type="Pfam" id="PF10006"/>
    </source>
</evidence>